<name>I7JZ92_9LACO</name>
<sequence length="187" mass="21388">MLTINFLSIKNDASPLTHIEEDVTMREEFLERASQLLFKAKNVHVSGDLFYQEPYVTGNFHVTADLVVPSSRSLKPVEYHQDFTFTENYSLDQPTKAEAAEEMDPIVKVEDNQIDLQTAIEDNILLNIPETILTDEEEKEDLYPKGSNWEVVSEQSFEEGKKNQINPAFAKLKDLFADQDDNGDNKE</sequence>
<dbReference type="OrthoDB" id="9790372at2"/>
<dbReference type="EMBL" id="CAKC01000001">
    <property type="protein sequence ID" value="CCI86115.1"/>
    <property type="molecule type" value="Genomic_DNA"/>
</dbReference>
<dbReference type="PATRIC" id="fig|1423751.3.peg.1558"/>
<dbReference type="Proteomes" id="UP000051521">
    <property type="component" value="Unassembled WGS sequence"/>
</dbReference>
<accession>I7JZ92</accession>
<dbReference type="EMBL" id="AYZO01000005">
    <property type="protein sequence ID" value="KRN14150.1"/>
    <property type="molecule type" value="Genomic_DNA"/>
</dbReference>
<protein>
    <submittedName>
        <fullName evidence="1 2">Nucleic acid-binding protein</fullName>
    </submittedName>
</protein>
<comment type="caution">
    <text evidence="1">The sequence shown here is derived from an EMBL/GenBank/DDBJ whole genome shotgun (WGS) entry which is preliminary data.</text>
</comment>
<evidence type="ECO:0000313" key="1">
    <source>
        <dbReference type="EMBL" id="CCI86115.1"/>
    </source>
</evidence>
<dbReference type="RefSeq" id="WP_008471956.1">
    <property type="nucleotide sequence ID" value="NZ_AYZO01000005.1"/>
</dbReference>
<reference evidence="2 4" key="2">
    <citation type="journal article" date="2015" name="Genome Announc.">
        <title>Expanding the biotechnology potential of lactobacilli through comparative genomics of 213 strains and associated genera.</title>
        <authorList>
            <person name="Sun Z."/>
            <person name="Harris H.M."/>
            <person name="McCann A."/>
            <person name="Guo C."/>
            <person name="Argimon S."/>
            <person name="Zhang W."/>
            <person name="Yang X."/>
            <person name="Jeffery I.B."/>
            <person name="Cooney J.C."/>
            <person name="Kagawa T.F."/>
            <person name="Liu W."/>
            <person name="Song Y."/>
            <person name="Salvetti E."/>
            <person name="Wrobel A."/>
            <person name="Rasinkangas P."/>
            <person name="Parkhill J."/>
            <person name="Rea M.C."/>
            <person name="O'Sullivan O."/>
            <person name="Ritari J."/>
            <person name="Douillard F.P."/>
            <person name="Paul Ross R."/>
            <person name="Yang R."/>
            <person name="Briner A.E."/>
            <person name="Felis G.E."/>
            <person name="de Vos W.M."/>
            <person name="Barrangou R."/>
            <person name="Klaenhammer T.R."/>
            <person name="Caufield P.W."/>
            <person name="Cui Y."/>
            <person name="Zhang H."/>
            <person name="O'Toole P.W."/>
        </authorList>
    </citation>
    <scope>NUCLEOTIDE SEQUENCE [LARGE SCALE GENOMIC DNA]</scope>
    <source>
        <strain evidence="2 4">DSM 23908</strain>
    </source>
</reference>
<dbReference type="Pfam" id="PF02620">
    <property type="entry name" value="YceD"/>
    <property type="match status" value="1"/>
</dbReference>
<evidence type="ECO:0000313" key="4">
    <source>
        <dbReference type="Proteomes" id="UP000051521"/>
    </source>
</evidence>
<dbReference type="Proteomes" id="UP000009326">
    <property type="component" value="Unassembled WGS sequence"/>
</dbReference>
<dbReference type="InterPro" id="IPR003772">
    <property type="entry name" value="YceD"/>
</dbReference>
<evidence type="ECO:0000313" key="3">
    <source>
        <dbReference type="Proteomes" id="UP000009326"/>
    </source>
</evidence>
<keyword evidence="4" id="KW-1185">Reference proteome</keyword>
<evidence type="ECO:0000313" key="2">
    <source>
        <dbReference type="EMBL" id="KRN14150.1"/>
    </source>
</evidence>
<reference evidence="1 3" key="1">
    <citation type="submission" date="2012-06" db="EMBL/GenBank/DDBJ databases">
        <title>Draft genome sequence of Lactobacillus gigeriorum CRBIP 24.85T, isolated from chicken crop.</title>
        <authorList>
            <person name="Cousin S."/>
            <person name="Ma L."/>
            <person name="Creno S."/>
            <person name="Clermont D."/>
            <person name="Loux V."/>
            <person name="Bizet C."/>
            <person name="Bouchier C."/>
        </authorList>
    </citation>
    <scope>NUCLEOTIDE SEQUENCE [LARGE SCALE GENOMIC DNA]</scope>
    <source>
        <strain evidence="3">CRBIP 24.85T</strain>
        <strain evidence="1">Type strain: CRBIP 24.85</strain>
    </source>
</reference>
<proteinExistence type="predicted"/>
<dbReference type="STRING" id="1423751.FC38_GL001509"/>
<organism evidence="1 3">
    <name type="scientific">Lactobacillus gigeriorum DSM 23908 = CRBIP 24.85</name>
    <dbReference type="NCBI Taxonomy" id="1423751"/>
    <lineage>
        <taxon>Bacteria</taxon>
        <taxon>Bacillati</taxon>
        <taxon>Bacillota</taxon>
        <taxon>Bacilli</taxon>
        <taxon>Lactobacillales</taxon>
        <taxon>Lactobacillaceae</taxon>
        <taxon>Lactobacillus</taxon>
    </lineage>
</organism>
<dbReference type="AlphaFoldDB" id="I7JZ92"/>
<gene>
    <name evidence="1" type="ORF">BN52_02585</name>
    <name evidence="2" type="ORF">FC38_GL001509</name>
</gene>